<gene>
    <name evidence="2" type="ORF">JVW63_09980</name>
</gene>
<evidence type="ECO:0000313" key="3">
    <source>
        <dbReference type="Proteomes" id="UP000705983"/>
    </source>
</evidence>
<dbReference type="EMBL" id="JAFFJS010000006">
    <property type="protein sequence ID" value="MBM9434022.1"/>
    <property type="molecule type" value="Genomic_DNA"/>
</dbReference>
<sequence length="260" mass="28418">MTPDRPPLQASFPSPHVIAHRGGAGLGPENTLVAFERGARVSHMLETDVQITADGVAVAFHDDTLDRVTTLSGEIRSYTYAELRTAHVRGPDDIGYIPTIAEVLDAFPDASWAIDVKHADSIEPLAESIRRTNSAGRVCVAHAWEPWLERIRDLTGPDLQRSTGWRELAALVSAARAGSRPPTWIPTGTWVHVGWRPGGIPLMESPILAERLIAMSHDLGLGVRVWTINDPQHMVRLWDEGADGIFTDRPDLASALIQGE</sequence>
<proteinExistence type="predicted"/>
<dbReference type="Gene3D" id="3.20.20.190">
    <property type="entry name" value="Phosphatidylinositol (PI) phosphodiesterase"/>
    <property type="match status" value="1"/>
</dbReference>
<keyword evidence="3" id="KW-1185">Reference proteome</keyword>
<comment type="caution">
    <text evidence="2">The sequence shown here is derived from an EMBL/GenBank/DDBJ whole genome shotgun (WGS) entry which is preliminary data.</text>
</comment>
<dbReference type="InterPro" id="IPR030395">
    <property type="entry name" value="GP_PDE_dom"/>
</dbReference>
<dbReference type="PANTHER" id="PTHR43805">
    <property type="entry name" value="GLYCEROPHOSPHORYL DIESTER PHOSPHODIESTERASE"/>
    <property type="match status" value="1"/>
</dbReference>
<dbReference type="PROSITE" id="PS51704">
    <property type="entry name" value="GP_PDE"/>
    <property type="match status" value="1"/>
</dbReference>
<evidence type="ECO:0000313" key="2">
    <source>
        <dbReference type="EMBL" id="MBM9434022.1"/>
    </source>
</evidence>
<dbReference type="InterPro" id="IPR017946">
    <property type="entry name" value="PLC-like_Pdiesterase_TIM-brl"/>
</dbReference>
<dbReference type="SUPFAM" id="SSF51695">
    <property type="entry name" value="PLC-like phosphodiesterases"/>
    <property type="match status" value="1"/>
</dbReference>
<accession>A0ABS2TH99</accession>
<dbReference type="RefSeq" id="WP_182171612.1">
    <property type="nucleotide sequence ID" value="NZ_CP059676.1"/>
</dbReference>
<evidence type="ECO:0000259" key="1">
    <source>
        <dbReference type="PROSITE" id="PS51704"/>
    </source>
</evidence>
<dbReference type="Proteomes" id="UP000705983">
    <property type="component" value="Unassembled WGS sequence"/>
</dbReference>
<name>A0ABS2TH99_9ACTO</name>
<dbReference type="PANTHER" id="PTHR43805:SF1">
    <property type="entry name" value="GP-PDE DOMAIN-CONTAINING PROTEIN"/>
    <property type="match status" value="1"/>
</dbReference>
<feature type="domain" description="GP-PDE" evidence="1">
    <location>
        <begin position="15"/>
        <end position="257"/>
    </location>
</feature>
<reference evidence="3" key="1">
    <citation type="submission" date="2021-02" db="EMBL/GenBank/DDBJ databases">
        <title>Leucobacter sp. CX169.</title>
        <authorList>
            <person name="Cheng Y."/>
        </authorList>
    </citation>
    <scope>NUCLEOTIDE SEQUENCE [LARGE SCALE GENOMIC DNA]</scope>
    <source>
        <strain evidence="3">JY899</strain>
    </source>
</reference>
<organism evidence="2 3">
    <name type="scientific">Flaviflexus equikiangi</name>
    <dbReference type="NCBI Taxonomy" id="2758573"/>
    <lineage>
        <taxon>Bacteria</taxon>
        <taxon>Bacillati</taxon>
        <taxon>Actinomycetota</taxon>
        <taxon>Actinomycetes</taxon>
        <taxon>Actinomycetales</taxon>
        <taxon>Actinomycetaceae</taxon>
        <taxon>Flaviflexus</taxon>
    </lineage>
</organism>
<dbReference type="Pfam" id="PF03009">
    <property type="entry name" value="GDPD"/>
    <property type="match status" value="1"/>
</dbReference>
<protein>
    <submittedName>
        <fullName evidence="2">Glycerophosphodiester phosphodiesterase</fullName>
    </submittedName>
</protein>